<dbReference type="GO" id="GO:0005829">
    <property type="term" value="C:cytosol"/>
    <property type="evidence" value="ECO:0007669"/>
    <property type="project" value="TreeGrafter"/>
</dbReference>
<evidence type="ECO:0000256" key="2">
    <source>
        <dbReference type="ARBA" id="ARBA00007424"/>
    </source>
</evidence>
<dbReference type="NCBIfam" id="NF000814">
    <property type="entry name" value="PRK00061.2-2"/>
    <property type="match status" value="1"/>
</dbReference>
<dbReference type="InterPro" id="IPR036467">
    <property type="entry name" value="LS/RS_sf"/>
</dbReference>
<dbReference type="EC" id="2.5.1.78" evidence="3 7"/>
<comment type="similarity">
    <text evidence="2 7">Belongs to the DMRL synthase family.</text>
</comment>
<dbReference type="GO" id="GO:0009349">
    <property type="term" value="C:riboflavin synthase complex"/>
    <property type="evidence" value="ECO:0007669"/>
    <property type="project" value="UniProtKB-UniRule"/>
</dbReference>
<evidence type="ECO:0000256" key="4">
    <source>
        <dbReference type="ARBA" id="ARBA00022619"/>
    </source>
</evidence>
<dbReference type="OrthoDB" id="9809709at2"/>
<protein>
    <recommendedName>
        <fullName evidence="3 7">6,7-dimethyl-8-ribityllumazine synthase</fullName>
        <shortName evidence="7">DMRL synthase</shortName>
        <shortName evidence="7">LS</shortName>
        <shortName evidence="7">Lumazine synthase</shortName>
        <ecNumber evidence="3 7">2.5.1.78</ecNumber>
    </recommendedName>
</protein>
<gene>
    <name evidence="7" type="primary">ribH</name>
    <name evidence="8" type="ORF">SAMN04487971_105169</name>
</gene>
<dbReference type="EMBL" id="FNGE01000005">
    <property type="protein sequence ID" value="SDL02897.1"/>
    <property type="molecule type" value="Genomic_DNA"/>
</dbReference>
<comment type="pathway">
    <text evidence="1 7">Cofactor biosynthesis; riboflavin biosynthesis; riboflavin from 2-hydroxy-3-oxobutyl phosphate and 5-amino-6-(D-ribitylamino)uracil: step 1/2.</text>
</comment>
<evidence type="ECO:0000313" key="9">
    <source>
        <dbReference type="Proteomes" id="UP000199555"/>
    </source>
</evidence>
<evidence type="ECO:0000256" key="3">
    <source>
        <dbReference type="ARBA" id="ARBA00012664"/>
    </source>
</evidence>
<dbReference type="AlphaFoldDB" id="A0A1G9GQE5"/>
<keyword evidence="9" id="KW-1185">Reference proteome</keyword>
<feature type="binding site" evidence="7">
    <location>
        <position position="28"/>
    </location>
    <ligand>
        <name>5-amino-6-(D-ribitylamino)uracil</name>
        <dbReference type="ChEBI" id="CHEBI:15934"/>
    </ligand>
</feature>
<dbReference type="RefSeq" id="WP_090754345.1">
    <property type="nucleotide sequence ID" value="NZ_FNGE01000005.1"/>
</dbReference>
<evidence type="ECO:0000256" key="1">
    <source>
        <dbReference type="ARBA" id="ARBA00004917"/>
    </source>
</evidence>
<feature type="active site" description="Proton donor" evidence="7">
    <location>
        <position position="91"/>
    </location>
</feature>
<dbReference type="GO" id="GO:0009231">
    <property type="term" value="P:riboflavin biosynthetic process"/>
    <property type="evidence" value="ECO:0007669"/>
    <property type="project" value="UniProtKB-UniRule"/>
</dbReference>
<dbReference type="Pfam" id="PF00885">
    <property type="entry name" value="DMRL_synthase"/>
    <property type="match status" value="1"/>
</dbReference>
<feature type="binding site" evidence="7">
    <location>
        <position position="115"/>
    </location>
    <ligand>
        <name>5-amino-6-(D-ribitylamino)uracil</name>
        <dbReference type="ChEBI" id="CHEBI:15934"/>
    </ligand>
</feature>
<sequence length="186" mass="19323">MAALTEHYTLALPAFDAPVRLLIVVAPYYRAIADDLIAGARATAEEAGATVDLVEVPGALEVPTAIAMAGRLAQYDGYVALGCVIRGETTHYDTVCNDSSRGLTLLGLQGLCIGNGILTVENMDQAVVRADPQGQNKGGGAAAATLHLIALQRRWAGAKRPVGFGRDEGPRDVIRLAGELDGSAQG</sequence>
<dbReference type="UniPathway" id="UPA00275">
    <property type="reaction ID" value="UER00404"/>
</dbReference>
<dbReference type="GO" id="GO:0000906">
    <property type="term" value="F:6,7-dimethyl-8-ribityllumazine synthase activity"/>
    <property type="evidence" value="ECO:0007669"/>
    <property type="project" value="UniProtKB-UniRule"/>
</dbReference>
<feature type="binding site" evidence="7">
    <location>
        <position position="129"/>
    </location>
    <ligand>
        <name>(2S)-2-hydroxy-3-oxobutyl phosphate</name>
        <dbReference type="ChEBI" id="CHEBI:58830"/>
    </ligand>
</feature>
<dbReference type="Gene3D" id="3.40.50.960">
    <property type="entry name" value="Lumazine/riboflavin synthase"/>
    <property type="match status" value="1"/>
</dbReference>
<dbReference type="HAMAP" id="MF_00178">
    <property type="entry name" value="Lumazine_synth"/>
    <property type="match status" value="1"/>
</dbReference>
<dbReference type="SUPFAM" id="SSF52121">
    <property type="entry name" value="Lumazine synthase"/>
    <property type="match status" value="1"/>
</dbReference>
<name>A0A1G9GQE5_9RHOB</name>
<dbReference type="InterPro" id="IPR002180">
    <property type="entry name" value="LS/RS"/>
</dbReference>
<evidence type="ECO:0000256" key="6">
    <source>
        <dbReference type="ARBA" id="ARBA00048785"/>
    </source>
</evidence>
<proteinExistence type="inferred from homology"/>
<feature type="binding site" evidence="7">
    <location>
        <begin position="59"/>
        <end position="61"/>
    </location>
    <ligand>
        <name>5-amino-6-(D-ribitylamino)uracil</name>
        <dbReference type="ChEBI" id="CHEBI:15934"/>
    </ligand>
</feature>
<feature type="binding site" evidence="7">
    <location>
        <begin position="88"/>
        <end position="89"/>
    </location>
    <ligand>
        <name>(2S)-2-hydroxy-3-oxobutyl phosphate</name>
        <dbReference type="ChEBI" id="CHEBI:58830"/>
    </ligand>
</feature>
<dbReference type="PANTHER" id="PTHR21058:SF0">
    <property type="entry name" value="6,7-DIMETHYL-8-RIBITYLLUMAZINE SYNTHASE"/>
    <property type="match status" value="1"/>
</dbReference>
<dbReference type="STRING" id="525640.SAMN04487971_105169"/>
<reference evidence="9" key="1">
    <citation type="submission" date="2016-10" db="EMBL/GenBank/DDBJ databases">
        <authorList>
            <person name="Varghese N."/>
            <person name="Submissions S."/>
        </authorList>
    </citation>
    <scope>NUCLEOTIDE SEQUENCE [LARGE SCALE GENOMIC DNA]</scope>
    <source>
        <strain evidence="9">CGMCC 1.7655</strain>
    </source>
</reference>
<feature type="binding site" evidence="7">
    <location>
        <begin position="83"/>
        <end position="85"/>
    </location>
    <ligand>
        <name>5-amino-6-(D-ribitylamino)uracil</name>
        <dbReference type="ChEBI" id="CHEBI:15934"/>
    </ligand>
</feature>
<evidence type="ECO:0000313" key="8">
    <source>
        <dbReference type="EMBL" id="SDL02897.1"/>
    </source>
</evidence>
<accession>A0A1G9GQE5</accession>
<organism evidence="8 9">
    <name type="scientific">Paracoccus chinensis</name>
    <dbReference type="NCBI Taxonomy" id="525640"/>
    <lineage>
        <taxon>Bacteria</taxon>
        <taxon>Pseudomonadati</taxon>
        <taxon>Pseudomonadota</taxon>
        <taxon>Alphaproteobacteria</taxon>
        <taxon>Rhodobacterales</taxon>
        <taxon>Paracoccaceae</taxon>
        <taxon>Paracoccus</taxon>
    </lineage>
</organism>
<dbReference type="InterPro" id="IPR034964">
    <property type="entry name" value="LS"/>
</dbReference>
<keyword evidence="4 7" id="KW-0686">Riboflavin biosynthesis</keyword>
<comment type="catalytic activity">
    <reaction evidence="6 7">
        <text>(2S)-2-hydroxy-3-oxobutyl phosphate + 5-amino-6-(D-ribitylamino)uracil = 6,7-dimethyl-8-(1-D-ribityl)lumazine + phosphate + 2 H2O + H(+)</text>
        <dbReference type="Rhea" id="RHEA:26152"/>
        <dbReference type="ChEBI" id="CHEBI:15377"/>
        <dbReference type="ChEBI" id="CHEBI:15378"/>
        <dbReference type="ChEBI" id="CHEBI:15934"/>
        <dbReference type="ChEBI" id="CHEBI:43474"/>
        <dbReference type="ChEBI" id="CHEBI:58201"/>
        <dbReference type="ChEBI" id="CHEBI:58830"/>
        <dbReference type="EC" id="2.5.1.78"/>
    </reaction>
</comment>
<keyword evidence="5 7" id="KW-0808">Transferase</keyword>
<dbReference type="CDD" id="cd09209">
    <property type="entry name" value="Lumazine_synthase-I"/>
    <property type="match status" value="1"/>
</dbReference>
<comment type="function">
    <text evidence="7">Catalyzes the formation of 6,7-dimethyl-8-ribityllumazine by condensation of 5-amino-6-(D-ribitylamino)uracil with 3,4-dihydroxy-2-butanone 4-phosphate. This is the penultimate step in the biosynthesis of riboflavin.</text>
</comment>
<dbReference type="PANTHER" id="PTHR21058">
    <property type="entry name" value="6,7-DIMETHYL-8-RIBITYLLUMAZINE SYNTHASE DMRL SYNTHASE LUMAZINE SYNTHASE"/>
    <property type="match status" value="1"/>
</dbReference>
<evidence type="ECO:0000256" key="7">
    <source>
        <dbReference type="HAMAP-Rule" id="MF_00178"/>
    </source>
</evidence>
<dbReference type="NCBIfam" id="TIGR00114">
    <property type="entry name" value="lumazine-synth"/>
    <property type="match status" value="1"/>
</dbReference>
<evidence type="ECO:0000256" key="5">
    <source>
        <dbReference type="ARBA" id="ARBA00022679"/>
    </source>
</evidence>
<dbReference type="Proteomes" id="UP000199555">
    <property type="component" value="Unassembled WGS sequence"/>
</dbReference>